<comment type="subcellular location">
    <subcellularLocation>
        <location evidence="4">Golgi apparatus membrane</location>
        <topology evidence="4">Single-pass type II membrane protein</topology>
    </subcellularLocation>
</comment>
<dbReference type="InterPro" id="IPR029044">
    <property type="entry name" value="Nucleotide-diphossugar_trans"/>
</dbReference>
<dbReference type="GO" id="GO:0071555">
    <property type="term" value="P:cell wall organization"/>
    <property type="evidence" value="ECO:0007669"/>
    <property type="project" value="UniProtKB-KW"/>
</dbReference>
<keyword evidence="6" id="KW-1185">Reference proteome</keyword>
<keyword evidence="4" id="KW-0333">Golgi apparatus</keyword>
<keyword evidence="3 4" id="KW-0328">Glycosyltransferase</keyword>
<dbReference type="InterPro" id="IPR029993">
    <property type="entry name" value="GAUT"/>
</dbReference>
<evidence type="ECO:0000256" key="2">
    <source>
        <dbReference type="ARBA" id="ARBA00006351"/>
    </source>
</evidence>
<evidence type="ECO:0000256" key="3">
    <source>
        <dbReference type="ARBA" id="ARBA00022676"/>
    </source>
</evidence>
<sequence length="500" mass="57880">MHIYWFQEISIDIKGQQKGAKADDMEKSKACQLEFGSYCLWSTEHKEVMKDAIVKRLKDQLFVARSYYPSIAKIQGQEALTREMKQNIQDHERILSASTVDADLPSFINKRIVQMEQTIARAKSCTVDCKNVDRKLRQILDMTEDEAHFHRTQSAFLYNLGAQTLPKSHHCLSMRLTLEYFKSSSLDSDDSFSRKLNSPKYRHYVILSKNVLAASVVVNSTVSNSKEPGNLAFHILTDAQNFYAMKYWFAKNSFNKAAVHVINYEGFILKKFPKYNIRQLYLQEEFRVLIRSIRQSAENTRMGYLSLFSHSHFLIPEMFKYLRKVVVLDDDVVVQRDLSFLWNIDMGNKVNGAIEFCGLKLGQVKNLLGKAAYDPKACAWMSGVNLINLDKWREHNVTENYLLLMKKFKYKDEASLRAAAFPLSLLSFQHLIYPLDEKLTLAGLGYDYGIDEKAAQRSASLHYNGNMKPWLELGIPGYKKYWKKFFVRGDRFVDECNVNP</sequence>
<comment type="similarity">
    <text evidence="2 4">Belongs to the glycosyltransferase 8 family.</text>
</comment>
<keyword evidence="3 4" id="KW-0808">Transferase</keyword>
<reference evidence="5" key="2">
    <citation type="submission" date="2021-12" db="EMBL/GenBank/DDBJ databases">
        <title>Resequencing data analysis of finger millet.</title>
        <authorList>
            <person name="Hatakeyama M."/>
            <person name="Aluri S."/>
            <person name="Balachadran M.T."/>
            <person name="Sivarajan S.R."/>
            <person name="Poveda L."/>
            <person name="Shimizu-Inatsugi R."/>
            <person name="Schlapbach R."/>
            <person name="Sreeman S.M."/>
            <person name="Shimizu K.K."/>
        </authorList>
    </citation>
    <scope>NUCLEOTIDE SEQUENCE</scope>
</reference>
<gene>
    <name evidence="5" type="primary">gb22045</name>
    <name evidence="5" type="ORF">PR202_gb22045</name>
</gene>
<protein>
    <recommendedName>
        <fullName evidence="4">Hexosyltransferase</fullName>
        <ecNumber evidence="4">2.4.1.-</ecNumber>
    </recommendedName>
</protein>
<dbReference type="Gene3D" id="3.90.550.10">
    <property type="entry name" value="Spore Coat Polysaccharide Biosynthesis Protein SpsA, Chain A"/>
    <property type="match status" value="1"/>
</dbReference>
<evidence type="ECO:0000313" key="6">
    <source>
        <dbReference type="Proteomes" id="UP001054889"/>
    </source>
</evidence>
<dbReference type="Proteomes" id="UP001054889">
    <property type="component" value="Unassembled WGS sequence"/>
</dbReference>
<dbReference type="PANTHER" id="PTHR32116">
    <property type="entry name" value="GALACTURONOSYLTRANSFERASE 4-RELATED"/>
    <property type="match status" value="1"/>
</dbReference>
<comment type="caution">
    <text evidence="5">The sequence shown here is derived from an EMBL/GenBank/DDBJ whole genome shotgun (WGS) entry which is preliminary data.</text>
</comment>
<dbReference type="Pfam" id="PF01501">
    <property type="entry name" value="Glyco_transf_8"/>
    <property type="match status" value="1"/>
</dbReference>
<accession>A0AAV5FG94</accession>
<dbReference type="EC" id="2.4.1.-" evidence="4"/>
<comment type="pathway">
    <text evidence="1 4">Glycan metabolism; pectin biosynthesis.</text>
</comment>
<dbReference type="EMBL" id="BQKI01000084">
    <property type="protein sequence ID" value="GJN33445.1"/>
    <property type="molecule type" value="Genomic_DNA"/>
</dbReference>
<dbReference type="PANTHER" id="PTHR32116:SF60">
    <property type="entry name" value="HEXOSYLTRANSFERASE"/>
    <property type="match status" value="1"/>
</dbReference>
<organism evidence="5 6">
    <name type="scientific">Eleusine coracana subsp. coracana</name>
    <dbReference type="NCBI Taxonomy" id="191504"/>
    <lineage>
        <taxon>Eukaryota</taxon>
        <taxon>Viridiplantae</taxon>
        <taxon>Streptophyta</taxon>
        <taxon>Embryophyta</taxon>
        <taxon>Tracheophyta</taxon>
        <taxon>Spermatophyta</taxon>
        <taxon>Magnoliopsida</taxon>
        <taxon>Liliopsida</taxon>
        <taxon>Poales</taxon>
        <taxon>Poaceae</taxon>
        <taxon>PACMAD clade</taxon>
        <taxon>Chloridoideae</taxon>
        <taxon>Cynodonteae</taxon>
        <taxon>Eleusininae</taxon>
        <taxon>Eleusine</taxon>
    </lineage>
</organism>
<dbReference type="SUPFAM" id="SSF53448">
    <property type="entry name" value="Nucleotide-diphospho-sugar transferases"/>
    <property type="match status" value="1"/>
</dbReference>
<name>A0AAV5FG94_ELECO</name>
<dbReference type="Pfam" id="PF25557">
    <property type="entry name" value="GAUT_1"/>
    <property type="match status" value="1"/>
</dbReference>
<dbReference type="GO" id="GO:0047262">
    <property type="term" value="F:polygalacturonate 4-alpha-galacturonosyltransferase activity"/>
    <property type="evidence" value="ECO:0007669"/>
    <property type="project" value="InterPro"/>
</dbReference>
<keyword evidence="4" id="KW-0961">Cell wall biogenesis/degradation</keyword>
<dbReference type="InterPro" id="IPR002495">
    <property type="entry name" value="Glyco_trans_8"/>
</dbReference>
<reference evidence="5" key="1">
    <citation type="journal article" date="2018" name="DNA Res.">
        <title>Multiple hybrid de novo genome assembly of finger millet, an orphan allotetraploid crop.</title>
        <authorList>
            <person name="Hatakeyama M."/>
            <person name="Aluri S."/>
            <person name="Balachadran M.T."/>
            <person name="Sivarajan S.R."/>
            <person name="Patrignani A."/>
            <person name="Gruter S."/>
            <person name="Poveda L."/>
            <person name="Shimizu-Inatsugi R."/>
            <person name="Baeten J."/>
            <person name="Francoijs K.J."/>
            <person name="Nataraja K.N."/>
            <person name="Reddy Y.A.N."/>
            <person name="Phadnis S."/>
            <person name="Ravikumar R.L."/>
            <person name="Schlapbach R."/>
            <person name="Sreeman S.M."/>
            <person name="Shimizu K.K."/>
        </authorList>
    </citation>
    <scope>NUCLEOTIDE SEQUENCE</scope>
</reference>
<evidence type="ECO:0000256" key="1">
    <source>
        <dbReference type="ARBA" id="ARBA00004877"/>
    </source>
</evidence>
<dbReference type="AlphaFoldDB" id="A0AAV5FG94"/>
<proteinExistence type="inferred from homology"/>
<evidence type="ECO:0000313" key="5">
    <source>
        <dbReference type="EMBL" id="GJN33445.1"/>
    </source>
</evidence>
<evidence type="ECO:0000256" key="4">
    <source>
        <dbReference type="RuleBase" id="RU362027"/>
    </source>
</evidence>
<dbReference type="GO" id="GO:0000139">
    <property type="term" value="C:Golgi membrane"/>
    <property type="evidence" value="ECO:0007669"/>
    <property type="project" value="UniProtKB-SubCell"/>
</dbReference>